<reference evidence="2 3" key="1">
    <citation type="submission" date="2019-06" db="EMBL/GenBank/DDBJ databases">
        <authorList>
            <person name="Broberg M."/>
        </authorList>
    </citation>
    <scope>NUCLEOTIDE SEQUENCE [LARGE SCALE GENOMIC DNA]</scope>
</reference>
<dbReference type="Proteomes" id="UP000766486">
    <property type="component" value="Unassembled WGS sequence"/>
</dbReference>
<feature type="region of interest" description="Disordered" evidence="1">
    <location>
        <begin position="1"/>
        <end position="35"/>
    </location>
</feature>
<keyword evidence="3" id="KW-1185">Reference proteome</keyword>
<evidence type="ECO:0000313" key="2">
    <source>
        <dbReference type="EMBL" id="VUC24144.1"/>
    </source>
</evidence>
<dbReference type="EMBL" id="CABFNS010000715">
    <property type="protein sequence ID" value="VUC24144.1"/>
    <property type="molecule type" value="Genomic_DNA"/>
</dbReference>
<comment type="caution">
    <text evidence="2">The sequence shown here is derived from an EMBL/GenBank/DDBJ whole genome shotgun (WGS) entry which is preliminary data.</text>
</comment>
<gene>
    <name evidence="2" type="ORF">CLO192961_LOCUS132699</name>
</gene>
<protein>
    <submittedName>
        <fullName evidence="2">Uncharacterized protein</fullName>
    </submittedName>
</protein>
<name>A0ABY6TZI9_BIOOC</name>
<accession>A0ABY6TZI9</accession>
<evidence type="ECO:0000256" key="1">
    <source>
        <dbReference type="SAM" id="MobiDB-lite"/>
    </source>
</evidence>
<evidence type="ECO:0000313" key="3">
    <source>
        <dbReference type="Proteomes" id="UP000766486"/>
    </source>
</evidence>
<sequence length="270" mass="29489">MAPEVPPDAAAAEARQRGNNLYKQGKLGQDGGEASADKTRMRLCKALLFSHKTDEAKDVLAQLASGEARKTLESLLAWASISPQSPSNLLLARKKLLDCVPRYSATLAALCGGMLARTRAGPPMAEITDEKLARETYPVADVSVAPFAADSFPGTIWDSNLMNSVFSVVIKPKFFKAPTNHLAHLLDDRGGEPSAGARDARRAPLVHLISACKWTSDTKTMEFWLDERTIDGLLKEKGWEAWIWRTDSWESVLGPLSLDEGALVKNETWA</sequence>
<organism evidence="2 3">
    <name type="scientific">Bionectria ochroleuca</name>
    <name type="common">Gliocladium roseum</name>
    <dbReference type="NCBI Taxonomy" id="29856"/>
    <lineage>
        <taxon>Eukaryota</taxon>
        <taxon>Fungi</taxon>
        <taxon>Dikarya</taxon>
        <taxon>Ascomycota</taxon>
        <taxon>Pezizomycotina</taxon>
        <taxon>Sordariomycetes</taxon>
        <taxon>Hypocreomycetidae</taxon>
        <taxon>Hypocreales</taxon>
        <taxon>Bionectriaceae</taxon>
        <taxon>Clonostachys</taxon>
    </lineage>
</organism>
<proteinExistence type="predicted"/>